<dbReference type="AlphaFoldDB" id="A0AAW9RIM4"/>
<evidence type="ECO:0000313" key="15">
    <source>
        <dbReference type="Proteomes" id="UP001378188"/>
    </source>
</evidence>
<dbReference type="PANTHER" id="PTHR31528">
    <property type="entry name" value="4-AMINO-5-HYDROXYMETHYL-2-METHYLPYRIMIDINE PHOSPHATE SYNTHASE THI11-RELATED"/>
    <property type="match status" value="1"/>
</dbReference>
<organism evidence="14 15">
    <name type="scientific">Microbaculum marinum</name>
    <dbReference type="NCBI Taxonomy" id="1764581"/>
    <lineage>
        <taxon>Bacteria</taxon>
        <taxon>Pseudomonadati</taxon>
        <taxon>Pseudomonadota</taxon>
        <taxon>Alphaproteobacteria</taxon>
        <taxon>Hyphomicrobiales</taxon>
        <taxon>Tepidamorphaceae</taxon>
        <taxon>Microbaculum</taxon>
    </lineage>
</organism>
<comment type="pathway">
    <text evidence="2">Cofactor biosynthesis; thiamine diphosphate biosynthesis.</text>
</comment>
<keyword evidence="12" id="KW-0732">Signal</keyword>
<keyword evidence="6" id="KW-0479">Metal-binding</keyword>
<evidence type="ECO:0000259" key="13">
    <source>
        <dbReference type="Pfam" id="PF09084"/>
    </source>
</evidence>
<dbReference type="EMBL" id="JAZHOF010000008">
    <property type="protein sequence ID" value="MEJ8573567.1"/>
    <property type="molecule type" value="Genomic_DNA"/>
</dbReference>
<protein>
    <recommendedName>
        <fullName evidence="10">Thiamine pyrimidine synthase</fullName>
    </recommendedName>
</protein>
<proteinExistence type="inferred from homology"/>
<keyword evidence="5" id="KW-0808">Transferase</keyword>
<feature type="signal peptide" evidence="12">
    <location>
        <begin position="1"/>
        <end position="32"/>
    </location>
</feature>
<evidence type="ECO:0000256" key="6">
    <source>
        <dbReference type="ARBA" id="ARBA00022723"/>
    </source>
</evidence>
<name>A0AAW9RIM4_9HYPH</name>
<comment type="function">
    <text evidence="1">Responsible for the formation of the pyrimidine heterocycle in the thiamine biosynthesis pathway. Catalyzes the formation of hydroxymethylpyrimidine phosphate (HMP-P) from histidine and pyridoxal phosphate (PLP). The protein uses PLP and the active site histidine to form HMP-P, generating an inactive enzyme. The enzyme can only undergo a single turnover, which suggests it is a suicide enzyme.</text>
</comment>
<gene>
    <name evidence="14" type="ORF">V3328_18905</name>
</gene>
<comment type="similarity">
    <text evidence="3">Belongs to the NMT1/THI5 family.</text>
</comment>
<comment type="subunit">
    <text evidence="4">Homodimer.</text>
</comment>
<dbReference type="GO" id="GO:0046872">
    <property type="term" value="F:metal ion binding"/>
    <property type="evidence" value="ECO:0007669"/>
    <property type="project" value="UniProtKB-KW"/>
</dbReference>
<evidence type="ECO:0000256" key="11">
    <source>
        <dbReference type="ARBA" id="ARBA00048179"/>
    </source>
</evidence>
<reference evidence="14 15" key="1">
    <citation type="submission" date="2024-02" db="EMBL/GenBank/DDBJ databases">
        <title>Genome analysis and characterization of Microbaculum marinisediminis sp. nov., isolated from marine sediment.</title>
        <authorList>
            <person name="Du Z.-J."/>
            <person name="Ye Y.-Q."/>
            <person name="Zhang Z.-R."/>
            <person name="Yuan S.-M."/>
            <person name="Zhang X.-Y."/>
        </authorList>
    </citation>
    <scope>NUCLEOTIDE SEQUENCE [LARGE SCALE GENOMIC DNA]</scope>
    <source>
        <strain evidence="14 15">SDUM1044001</strain>
    </source>
</reference>
<keyword evidence="15" id="KW-1185">Reference proteome</keyword>
<feature type="chain" id="PRO_5043544368" description="Thiamine pyrimidine synthase" evidence="12">
    <location>
        <begin position="33"/>
        <end position="333"/>
    </location>
</feature>
<dbReference type="PANTHER" id="PTHR31528:SF1">
    <property type="entry name" value="4-AMINO-5-HYDROXYMETHYL-2-METHYLPYRIMIDINE PHOSPHATE SYNTHASE THI11-RELATED"/>
    <property type="match status" value="1"/>
</dbReference>
<keyword evidence="8" id="KW-0784">Thiamine biosynthesis</keyword>
<dbReference type="GO" id="GO:0016740">
    <property type="term" value="F:transferase activity"/>
    <property type="evidence" value="ECO:0007669"/>
    <property type="project" value="UniProtKB-KW"/>
</dbReference>
<evidence type="ECO:0000256" key="7">
    <source>
        <dbReference type="ARBA" id="ARBA00022898"/>
    </source>
</evidence>
<keyword evidence="9" id="KW-0408">Iron</keyword>
<dbReference type="Gene3D" id="3.40.190.10">
    <property type="entry name" value="Periplasmic binding protein-like II"/>
    <property type="match status" value="2"/>
</dbReference>
<dbReference type="GO" id="GO:0009228">
    <property type="term" value="P:thiamine biosynthetic process"/>
    <property type="evidence" value="ECO:0007669"/>
    <property type="project" value="UniProtKB-KW"/>
</dbReference>
<comment type="catalytic activity">
    <reaction evidence="11">
        <text>N(6)-(pyridoxal phosphate)-L-lysyl-[4-amino-5-hydroxymethyl-2-methylpyrimidine phosphate synthase] + L-histidyl-[4-amino-5-hydroxymethyl-2-methylpyrimidine phosphate synthase] + 2 Fe(3+) + 4 H2O = L-lysyl-[4-amino-5-hydroxymethyl-2-methylpyrimidine phosphate synthase] + (2S)-2-amino-5-hydroxy-4-oxopentanoyl-[4-amino-5-hydroxymethyl-2-methylpyrimidine phosphate synthase] + 4-amino-2-methyl-5-(phosphooxymethyl)pyrimidine + 3-oxopropanoate + 2 Fe(2+) + 2 H(+)</text>
        <dbReference type="Rhea" id="RHEA:65756"/>
        <dbReference type="Rhea" id="RHEA-COMP:16892"/>
        <dbReference type="Rhea" id="RHEA-COMP:16893"/>
        <dbReference type="Rhea" id="RHEA-COMP:16894"/>
        <dbReference type="Rhea" id="RHEA-COMP:16895"/>
        <dbReference type="ChEBI" id="CHEBI:15377"/>
        <dbReference type="ChEBI" id="CHEBI:15378"/>
        <dbReference type="ChEBI" id="CHEBI:29033"/>
        <dbReference type="ChEBI" id="CHEBI:29034"/>
        <dbReference type="ChEBI" id="CHEBI:29969"/>
        <dbReference type="ChEBI" id="CHEBI:29979"/>
        <dbReference type="ChEBI" id="CHEBI:33190"/>
        <dbReference type="ChEBI" id="CHEBI:58354"/>
        <dbReference type="ChEBI" id="CHEBI:143915"/>
        <dbReference type="ChEBI" id="CHEBI:157692"/>
    </reaction>
    <physiologicalReaction direction="left-to-right" evidence="11">
        <dbReference type="Rhea" id="RHEA:65757"/>
    </physiologicalReaction>
</comment>
<evidence type="ECO:0000256" key="4">
    <source>
        <dbReference type="ARBA" id="ARBA00011738"/>
    </source>
</evidence>
<feature type="domain" description="SsuA/THI5-like" evidence="13">
    <location>
        <begin position="47"/>
        <end position="255"/>
    </location>
</feature>
<evidence type="ECO:0000256" key="8">
    <source>
        <dbReference type="ARBA" id="ARBA00022977"/>
    </source>
</evidence>
<evidence type="ECO:0000313" key="14">
    <source>
        <dbReference type="EMBL" id="MEJ8573567.1"/>
    </source>
</evidence>
<dbReference type="SUPFAM" id="SSF53850">
    <property type="entry name" value="Periplasmic binding protein-like II"/>
    <property type="match status" value="1"/>
</dbReference>
<keyword evidence="7" id="KW-0663">Pyridoxal phosphate</keyword>
<evidence type="ECO:0000256" key="12">
    <source>
        <dbReference type="SAM" id="SignalP"/>
    </source>
</evidence>
<accession>A0AAW9RIM4</accession>
<comment type="caution">
    <text evidence="14">The sequence shown here is derived from an EMBL/GenBank/DDBJ whole genome shotgun (WGS) entry which is preliminary data.</text>
</comment>
<evidence type="ECO:0000256" key="1">
    <source>
        <dbReference type="ARBA" id="ARBA00003469"/>
    </source>
</evidence>
<evidence type="ECO:0000256" key="3">
    <source>
        <dbReference type="ARBA" id="ARBA00009406"/>
    </source>
</evidence>
<sequence>MTHISHWKRLATRLAPAAIALSVAIGTTTAQAQDPLTVRLDFSPWGVHAGMHLAQDRGWFEEAGLNVEIQDGRGSGNTLQLVNAGQVDVGQIQLGLLGAAREEGATIKSFAGFQRKTDLCILVDKDSDATEIADLKGKKLVVFAASPWAAYIDDFLAAGGLTRDDTEILFVDPAALWGTYTAGRADGLMSTIGSAIPVAENSRPSKCLMLDLAGLHFPSYGLIATEETIQNRGDELKTLVEVEQRAWEEIKKDPDLGVKAIMAQRPDAKLDPKVLREQIQITVDYFDTPATEGKPIGWQAKEDWEAALQGMEKTGLVKPGWNAEDYYTNDLVQ</sequence>
<dbReference type="InterPro" id="IPR027939">
    <property type="entry name" value="NMT1/THI5"/>
</dbReference>
<evidence type="ECO:0000256" key="10">
    <source>
        <dbReference type="ARBA" id="ARBA00033171"/>
    </source>
</evidence>
<evidence type="ECO:0000256" key="9">
    <source>
        <dbReference type="ARBA" id="ARBA00023004"/>
    </source>
</evidence>
<evidence type="ECO:0000256" key="5">
    <source>
        <dbReference type="ARBA" id="ARBA00022679"/>
    </source>
</evidence>
<evidence type="ECO:0000256" key="2">
    <source>
        <dbReference type="ARBA" id="ARBA00004948"/>
    </source>
</evidence>
<dbReference type="RefSeq" id="WP_340331270.1">
    <property type="nucleotide sequence ID" value="NZ_JAZHOF010000008.1"/>
</dbReference>
<dbReference type="Pfam" id="PF09084">
    <property type="entry name" value="NMT1"/>
    <property type="match status" value="1"/>
</dbReference>
<dbReference type="Proteomes" id="UP001378188">
    <property type="component" value="Unassembled WGS sequence"/>
</dbReference>
<dbReference type="InterPro" id="IPR015168">
    <property type="entry name" value="SsuA/THI5"/>
</dbReference>